<name>A0A834CE47_ORYME</name>
<dbReference type="Proteomes" id="UP000646548">
    <property type="component" value="Unassembled WGS sequence"/>
</dbReference>
<comment type="caution">
    <text evidence="2">The sequence shown here is derived from an EMBL/GenBank/DDBJ whole genome shotgun (WGS) entry which is preliminary data.</text>
</comment>
<organism evidence="2 3">
    <name type="scientific">Oryzias melastigma</name>
    <name type="common">Marine medaka</name>
    <dbReference type="NCBI Taxonomy" id="30732"/>
    <lineage>
        <taxon>Eukaryota</taxon>
        <taxon>Metazoa</taxon>
        <taxon>Chordata</taxon>
        <taxon>Craniata</taxon>
        <taxon>Vertebrata</taxon>
        <taxon>Euteleostomi</taxon>
        <taxon>Actinopterygii</taxon>
        <taxon>Neopterygii</taxon>
        <taxon>Teleostei</taxon>
        <taxon>Neoteleostei</taxon>
        <taxon>Acanthomorphata</taxon>
        <taxon>Ovalentaria</taxon>
        <taxon>Atherinomorphae</taxon>
        <taxon>Beloniformes</taxon>
        <taxon>Adrianichthyidae</taxon>
        <taxon>Oryziinae</taxon>
        <taxon>Oryzias</taxon>
    </lineage>
</organism>
<evidence type="ECO:0000313" key="3">
    <source>
        <dbReference type="Proteomes" id="UP000646548"/>
    </source>
</evidence>
<accession>A0A834CE47</accession>
<evidence type="ECO:0000313" key="2">
    <source>
        <dbReference type="EMBL" id="KAF6725085.1"/>
    </source>
</evidence>
<feature type="region of interest" description="Disordered" evidence="1">
    <location>
        <begin position="13"/>
        <end position="33"/>
    </location>
</feature>
<gene>
    <name evidence="2" type="ORF">FQA47_023093</name>
</gene>
<proteinExistence type="predicted"/>
<protein>
    <submittedName>
        <fullName evidence="2">Uncharacterized protein</fullName>
    </submittedName>
</protein>
<dbReference type="EMBL" id="WKFB01000376">
    <property type="protein sequence ID" value="KAF6725085.1"/>
    <property type="molecule type" value="Genomic_DNA"/>
</dbReference>
<reference evidence="2" key="1">
    <citation type="journal article" name="BMC Genomics">
        <title>Long-read sequencing and de novo genome assembly of marine medaka (Oryzias melastigma).</title>
        <authorList>
            <person name="Liang P."/>
            <person name="Saqib H.S.A."/>
            <person name="Ni X."/>
            <person name="Shen Y."/>
        </authorList>
    </citation>
    <scope>NUCLEOTIDE SEQUENCE</scope>
    <source>
        <strain evidence="2">Bigg-433</strain>
    </source>
</reference>
<dbReference type="AlphaFoldDB" id="A0A834CE47"/>
<evidence type="ECO:0000256" key="1">
    <source>
        <dbReference type="SAM" id="MobiDB-lite"/>
    </source>
</evidence>
<sequence>MLEELSCSIVGTDGSRTTRLNARSGPRSDSEPPASVLVEFDALRLPPTAGNLPQGSMVFSFYCNKWIRGGDPTKPAPQTMNASSSALLPSKRLNATLAYLLC</sequence>